<proteinExistence type="predicted"/>
<dbReference type="EMBL" id="GBEZ01000346">
    <property type="protein sequence ID" value="JAC84536.1"/>
    <property type="molecule type" value="Transcribed_RNA"/>
</dbReference>
<sequence length="292" mass="32583">MGNNTSRATYDPSNGRDEDHQEIASVLEDEDPKRTLVRIIRKPSGSRTDGEYERQLILVFGRVNGTSTGSGSASLYFIRTGSYMLIEVCARGATTSAKTLCWKPDFSTLKTKFQTCVNQGYLHREVSAARTDVCNMLFTEICASAKSLYSVLAENDTVDANQVCEKAAALTKAVLCVVEKFRLWGYLEKKNENEPSVTKESEEIPGTLLFCEVNWVILNLQDQLFQKVLDLSWQLRKINGDFQSTSRRSPYVEIHLAQSIRQTIFNVAMILAACQLDIHDSLDVAAGAFLNA</sequence>
<dbReference type="AlphaFoldDB" id="A0A061SPA2"/>
<feature type="compositionally biased region" description="Polar residues" evidence="1">
    <location>
        <begin position="1"/>
        <end position="12"/>
    </location>
</feature>
<feature type="region of interest" description="Disordered" evidence="1">
    <location>
        <begin position="1"/>
        <end position="26"/>
    </location>
</feature>
<organism evidence="2">
    <name type="scientific">Tetraselmis sp. GSL018</name>
    <dbReference type="NCBI Taxonomy" id="582737"/>
    <lineage>
        <taxon>Eukaryota</taxon>
        <taxon>Viridiplantae</taxon>
        <taxon>Chlorophyta</taxon>
        <taxon>core chlorophytes</taxon>
        <taxon>Chlorodendrophyceae</taxon>
        <taxon>Chlorodendrales</taxon>
        <taxon>Chlorodendraceae</taxon>
        <taxon>Tetraselmis</taxon>
    </lineage>
</organism>
<name>A0A061SPA2_9CHLO</name>
<evidence type="ECO:0000313" key="2">
    <source>
        <dbReference type="EMBL" id="JAC84536.1"/>
    </source>
</evidence>
<accession>A0A061SPA2</accession>
<protein>
    <submittedName>
        <fullName evidence="2">Uncharacterized protein</fullName>
    </submittedName>
</protein>
<gene>
    <name evidence="2" type="ORF">TSPGSL018_748</name>
</gene>
<evidence type="ECO:0000256" key="1">
    <source>
        <dbReference type="SAM" id="MobiDB-lite"/>
    </source>
</evidence>
<reference evidence="2" key="1">
    <citation type="submission" date="2014-05" db="EMBL/GenBank/DDBJ databases">
        <title>The transcriptome of the halophilic microalga Tetraselmis sp. GSL018 isolated from the Great Salt Lake, Utah.</title>
        <authorList>
            <person name="Jinkerson R.E."/>
            <person name="D'Adamo S."/>
            <person name="Posewitz M.C."/>
        </authorList>
    </citation>
    <scope>NUCLEOTIDE SEQUENCE</scope>
    <source>
        <strain evidence="2">GSL018</strain>
    </source>
</reference>